<name>A0A0S4J8J2_BODSA</name>
<proteinExistence type="predicted"/>
<dbReference type="Proteomes" id="UP000051952">
    <property type="component" value="Unassembled WGS sequence"/>
</dbReference>
<dbReference type="InterPro" id="IPR036291">
    <property type="entry name" value="NAD(P)-bd_dom_sf"/>
</dbReference>
<dbReference type="EMBL" id="CYKH01001593">
    <property type="protein sequence ID" value="CUG87816.1"/>
    <property type="molecule type" value="Genomic_DNA"/>
</dbReference>
<dbReference type="AlphaFoldDB" id="A0A0S4J8J2"/>
<dbReference type="VEuPathDB" id="TriTrypDB:BSAL_12155"/>
<accession>A0A0S4J8J2</accession>
<protein>
    <submittedName>
        <fullName evidence="1">Uncharacterized protein</fullName>
    </submittedName>
</protein>
<reference evidence="2" key="1">
    <citation type="submission" date="2015-09" db="EMBL/GenBank/DDBJ databases">
        <authorList>
            <consortium name="Pathogen Informatics"/>
        </authorList>
    </citation>
    <scope>NUCLEOTIDE SEQUENCE [LARGE SCALE GENOMIC DNA]</scope>
    <source>
        <strain evidence="2">Lake Konstanz</strain>
    </source>
</reference>
<keyword evidence="2" id="KW-1185">Reference proteome</keyword>
<evidence type="ECO:0000313" key="2">
    <source>
        <dbReference type="Proteomes" id="UP000051952"/>
    </source>
</evidence>
<dbReference type="SUPFAM" id="SSF51735">
    <property type="entry name" value="NAD(P)-binding Rossmann-fold domains"/>
    <property type="match status" value="1"/>
</dbReference>
<organism evidence="1 2">
    <name type="scientific">Bodo saltans</name>
    <name type="common">Flagellated protozoan</name>
    <dbReference type="NCBI Taxonomy" id="75058"/>
    <lineage>
        <taxon>Eukaryota</taxon>
        <taxon>Discoba</taxon>
        <taxon>Euglenozoa</taxon>
        <taxon>Kinetoplastea</taxon>
        <taxon>Metakinetoplastina</taxon>
        <taxon>Eubodonida</taxon>
        <taxon>Bodonidae</taxon>
        <taxon>Bodo</taxon>
    </lineage>
</organism>
<dbReference type="Gene3D" id="3.40.50.720">
    <property type="entry name" value="NAD(P)-binding Rossmann-like Domain"/>
    <property type="match status" value="1"/>
</dbReference>
<sequence>MFCEGAPRMSTAHLSATGLERRRWLLRPHCRAPGVRCTHAHQPSTCIYCPAALPVSPPTAGDIIGVVGHGGLGVMVVKFAKVFGAHVTVYRCWPTVARWKPIGGMQEMWRNNIVRSN</sequence>
<evidence type="ECO:0000313" key="1">
    <source>
        <dbReference type="EMBL" id="CUG87816.1"/>
    </source>
</evidence>
<gene>
    <name evidence="1" type="ORF">BSAL_12155</name>
</gene>